<dbReference type="Pfam" id="PF03446">
    <property type="entry name" value="NAD_binding_2"/>
    <property type="match status" value="1"/>
</dbReference>
<sequence>MTKVGFIGLGNVGGKLAGSLLRNGVDLTVRDLNQAVAQPFLDLGATWGEP</sequence>
<dbReference type="HOGENOM" id="CLU_3115778_0_0_7"/>
<name>W4LNH3_ENTF1</name>
<evidence type="ECO:0000313" key="3">
    <source>
        <dbReference type="Proteomes" id="UP000019141"/>
    </source>
</evidence>
<dbReference type="InterPro" id="IPR006115">
    <property type="entry name" value="6PGDH_NADP-bd"/>
</dbReference>
<dbReference type="Gene3D" id="3.40.50.720">
    <property type="entry name" value="NAD(P)-binding Rossmann-like Domain"/>
    <property type="match status" value="1"/>
</dbReference>
<protein>
    <recommendedName>
        <fullName evidence="1">6-phosphogluconate dehydrogenase NADP-binding domain-containing protein</fullName>
    </recommendedName>
</protein>
<dbReference type="SUPFAM" id="SSF51735">
    <property type="entry name" value="NAD(P)-binding Rossmann-fold domains"/>
    <property type="match status" value="1"/>
</dbReference>
<proteinExistence type="predicted"/>
<evidence type="ECO:0000259" key="1">
    <source>
        <dbReference type="Pfam" id="PF03446"/>
    </source>
</evidence>
<dbReference type="PATRIC" id="fig|1429438.4.peg.3101"/>
<gene>
    <name evidence="2" type="ORF">ETSY1_15670</name>
</gene>
<reference evidence="2 3" key="1">
    <citation type="journal article" date="2014" name="Nature">
        <title>An environmental bacterial taxon with a large and distinct metabolic repertoire.</title>
        <authorList>
            <person name="Wilson M.C."/>
            <person name="Mori T."/>
            <person name="Ruckert C."/>
            <person name="Uria A.R."/>
            <person name="Helf M.J."/>
            <person name="Takada K."/>
            <person name="Gernert C."/>
            <person name="Steffens U.A."/>
            <person name="Heycke N."/>
            <person name="Schmitt S."/>
            <person name="Rinke C."/>
            <person name="Helfrich E.J."/>
            <person name="Brachmann A.O."/>
            <person name="Gurgui C."/>
            <person name="Wakimoto T."/>
            <person name="Kracht M."/>
            <person name="Crusemann M."/>
            <person name="Hentschel U."/>
            <person name="Abe I."/>
            <person name="Matsunaga S."/>
            <person name="Kalinowski J."/>
            <person name="Takeyama H."/>
            <person name="Piel J."/>
        </authorList>
    </citation>
    <scope>NUCLEOTIDE SEQUENCE [LARGE SCALE GENOMIC DNA]</scope>
    <source>
        <strain evidence="3">TSY1</strain>
    </source>
</reference>
<keyword evidence="3" id="KW-1185">Reference proteome</keyword>
<feature type="domain" description="6-phosphogluconate dehydrogenase NADP-binding" evidence="1">
    <location>
        <begin position="3"/>
        <end position="47"/>
    </location>
</feature>
<dbReference type="GO" id="GO:0050661">
    <property type="term" value="F:NADP binding"/>
    <property type="evidence" value="ECO:0007669"/>
    <property type="project" value="InterPro"/>
</dbReference>
<accession>W4LNH3</accession>
<dbReference type="InterPro" id="IPR036291">
    <property type="entry name" value="NAD(P)-bd_dom_sf"/>
</dbReference>
<dbReference type="AlphaFoldDB" id="W4LNH3"/>
<dbReference type="EMBL" id="AZHW01000467">
    <property type="protein sequence ID" value="ETW99265.1"/>
    <property type="molecule type" value="Genomic_DNA"/>
</dbReference>
<evidence type="ECO:0000313" key="2">
    <source>
        <dbReference type="EMBL" id="ETW99265.1"/>
    </source>
</evidence>
<comment type="caution">
    <text evidence="2">The sequence shown here is derived from an EMBL/GenBank/DDBJ whole genome shotgun (WGS) entry which is preliminary data.</text>
</comment>
<dbReference type="Proteomes" id="UP000019141">
    <property type="component" value="Unassembled WGS sequence"/>
</dbReference>
<organism evidence="2 3">
    <name type="scientific">Entotheonella factor</name>
    <dbReference type="NCBI Taxonomy" id="1429438"/>
    <lineage>
        <taxon>Bacteria</taxon>
        <taxon>Pseudomonadati</taxon>
        <taxon>Nitrospinota/Tectimicrobiota group</taxon>
        <taxon>Candidatus Tectimicrobiota</taxon>
        <taxon>Candidatus Entotheonellia</taxon>
        <taxon>Candidatus Entotheonellales</taxon>
        <taxon>Candidatus Entotheonellaceae</taxon>
        <taxon>Candidatus Entotheonella</taxon>
    </lineage>
</organism>